<evidence type="ECO:0000256" key="1">
    <source>
        <dbReference type="ARBA" id="ARBA00001917"/>
    </source>
</evidence>
<dbReference type="InterPro" id="IPR000262">
    <property type="entry name" value="FMN-dep_DH"/>
</dbReference>
<gene>
    <name evidence="10" type="ORF">OFUS_LOCUS15075</name>
</gene>
<evidence type="ECO:0000259" key="9">
    <source>
        <dbReference type="PROSITE" id="PS51349"/>
    </source>
</evidence>
<dbReference type="GO" id="GO:0005777">
    <property type="term" value="C:peroxisome"/>
    <property type="evidence" value="ECO:0007669"/>
    <property type="project" value="UniProtKB-ARBA"/>
</dbReference>
<evidence type="ECO:0000256" key="8">
    <source>
        <dbReference type="ARBA" id="ARBA00029327"/>
    </source>
</evidence>
<name>A0A8J1XRV0_OWEFU</name>
<dbReference type="InterPro" id="IPR037396">
    <property type="entry name" value="FMN_HAD"/>
</dbReference>
<dbReference type="GO" id="GO:0003973">
    <property type="term" value="F:(S)-2-hydroxy-acid oxidase activity"/>
    <property type="evidence" value="ECO:0007669"/>
    <property type="project" value="UniProtKB-EC"/>
</dbReference>
<dbReference type="PROSITE" id="PS51349">
    <property type="entry name" value="FMN_HYDROXY_ACID_DH_2"/>
    <property type="match status" value="1"/>
</dbReference>
<dbReference type="PROSITE" id="PS00557">
    <property type="entry name" value="FMN_HYDROXY_ACID_DH_1"/>
    <property type="match status" value="1"/>
</dbReference>
<dbReference type="InterPro" id="IPR013785">
    <property type="entry name" value="Aldolase_TIM"/>
</dbReference>
<comment type="catalytic activity">
    <reaction evidence="8">
        <text>2-hydroxyoctanoate + O2 = 2-oxooctanoate + H2O2</text>
        <dbReference type="Rhea" id="RHEA:67940"/>
        <dbReference type="ChEBI" id="CHEBI:15379"/>
        <dbReference type="ChEBI" id="CHEBI:16240"/>
        <dbReference type="ChEBI" id="CHEBI:133514"/>
        <dbReference type="ChEBI" id="CHEBI:176689"/>
    </reaction>
    <physiologicalReaction direction="left-to-right" evidence="8">
        <dbReference type="Rhea" id="RHEA:67941"/>
    </physiologicalReaction>
</comment>
<dbReference type="InterPro" id="IPR012133">
    <property type="entry name" value="Alpha-hydoxy_acid_DH_FMN"/>
</dbReference>
<proteinExistence type="inferred from homology"/>
<evidence type="ECO:0000256" key="2">
    <source>
        <dbReference type="ARBA" id="ARBA00013087"/>
    </source>
</evidence>
<dbReference type="FunFam" id="3.20.20.70:FF:000056">
    <property type="entry name" value="hydroxyacid oxidase 2"/>
    <property type="match status" value="1"/>
</dbReference>
<dbReference type="GO" id="GO:0010181">
    <property type="term" value="F:FMN binding"/>
    <property type="evidence" value="ECO:0007669"/>
    <property type="project" value="InterPro"/>
</dbReference>
<dbReference type="Gene3D" id="3.20.20.70">
    <property type="entry name" value="Aldolase class I"/>
    <property type="match status" value="1"/>
</dbReference>
<evidence type="ECO:0000313" key="10">
    <source>
        <dbReference type="EMBL" id="CAH1789771.1"/>
    </source>
</evidence>
<keyword evidence="3" id="KW-0285">Flavoprotein</keyword>
<dbReference type="PANTHER" id="PTHR10578:SF107">
    <property type="entry name" value="2-HYDROXYACID OXIDASE 1"/>
    <property type="match status" value="1"/>
</dbReference>
<evidence type="ECO:0000256" key="6">
    <source>
        <dbReference type="ARBA" id="ARBA00024042"/>
    </source>
</evidence>
<dbReference type="Proteomes" id="UP000749559">
    <property type="component" value="Unassembled WGS sequence"/>
</dbReference>
<sequence>MEINEPTSNGHASDNNNIKAINDDEYLSDFLRNHRDFDVDKVQSVREIREIAENKLSQNASLYYNCGSGLHEQTLLDNELAFKQYRFRPRVLRDVAVRDMTTSVLASKVDLPFGISPTALHKYAHDDAEPAVASAARHLNALLVCSTFSSKSLEEIAESAPKSIKWFQTYIFEPRDITLNLVKRAEKAGFKAIVITVDHPLTPKRPYKYKYTVLNNFLPELFFGNFGMGDDTEPFNASVTWDDIDWLRGVTALPIVVKGVLTPDDAVIAVQHGVHGIWVSNHGGRQLDGAIASVDALPDIVAAVEGHCEVYVDGGVRHGYDVLKALALGANMVFIGRPPIWGLAAGGERGVRRVLEILRDELSEGMALTGCAELSDISKEMVVKKTYR</sequence>
<comment type="similarity">
    <text evidence="6">Belongs to the FMN-dependent alpha-hydroxy acid dehydrogenase family.</text>
</comment>
<reference evidence="10" key="1">
    <citation type="submission" date="2022-03" db="EMBL/GenBank/DDBJ databases">
        <authorList>
            <person name="Martin C."/>
        </authorList>
    </citation>
    <scope>NUCLEOTIDE SEQUENCE</scope>
</reference>
<comment type="cofactor">
    <cofactor evidence="1">
        <name>FMN</name>
        <dbReference type="ChEBI" id="CHEBI:58210"/>
    </cofactor>
</comment>
<organism evidence="10 11">
    <name type="scientific">Owenia fusiformis</name>
    <name type="common">Polychaete worm</name>
    <dbReference type="NCBI Taxonomy" id="6347"/>
    <lineage>
        <taxon>Eukaryota</taxon>
        <taxon>Metazoa</taxon>
        <taxon>Spiralia</taxon>
        <taxon>Lophotrochozoa</taxon>
        <taxon>Annelida</taxon>
        <taxon>Polychaeta</taxon>
        <taxon>Sedentaria</taxon>
        <taxon>Canalipalpata</taxon>
        <taxon>Sabellida</taxon>
        <taxon>Oweniida</taxon>
        <taxon>Oweniidae</taxon>
        <taxon>Owenia</taxon>
    </lineage>
</organism>
<accession>A0A8J1XRV0</accession>
<feature type="domain" description="FMN hydroxy acid dehydrogenase" evidence="9">
    <location>
        <begin position="37"/>
        <end position="387"/>
    </location>
</feature>
<dbReference type="CDD" id="cd02809">
    <property type="entry name" value="alpha_hydroxyacid_oxid_FMN"/>
    <property type="match status" value="1"/>
</dbReference>
<evidence type="ECO:0000256" key="4">
    <source>
        <dbReference type="ARBA" id="ARBA00022643"/>
    </source>
</evidence>
<keyword evidence="5" id="KW-0560">Oxidoreductase</keyword>
<dbReference type="EMBL" id="CAIIXF020000007">
    <property type="protein sequence ID" value="CAH1789771.1"/>
    <property type="molecule type" value="Genomic_DNA"/>
</dbReference>
<protein>
    <recommendedName>
        <fullName evidence="2">(S)-2-hydroxy-acid oxidase</fullName>
        <ecNumber evidence="2">1.1.3.15</ecNumber>
    </recommendedName>
</protein>
<dbReference type="EC" id="1.1.3.15" evidence="2"/>
<dbReference type="SUPFAM" id="SSF51395">
    <property type="entry name" value="FMN-linked oxidoreductases"/>
    <property type="match status" value="1"/>
</dbReference>
<comment type="catalytic activity">
    <reaction evidence="7">
        <text>a (2S)-2-hydroxycarboxylate + O2 = a 2-oxocarboxylate + H2O2</text>
        <dbReference type="Rhea" id="RHEA:16789"/>
        <dbReference type="ChEBI" id="CHEBI:15379"/>
        <dbReference type="ChEBI" id="CHEBI:16240"/>
        <dbReference type="ChEBI" id="CHEBI:35179"/>
        <dbReference type="ChEBI" id="CHEBI:58123"/>
        <dbReference type="EC" id="1.1.3.15"/>
    </reaction>
    <physiologicalReaction direction="left-to-right" evidence="7">
        <dbReference type="Rhea" id="RHEA:16790"/>
    </physiologicalReaction>
</comment>
<dbReference type="PANTHER" id="PTHR10578">
    <property type="entry name" value="S -2-HYDROXY-ACID OXIDASE-RELATED"/>
    <property type="match status" value="1"/>
</dbReference>
<dbReference type="Pfam" id="PF01070">
    <property type="entry name" value="FMN_dh"/>
    <property type="match status" value="1"/>
</dbReference>
<evidence type="ECO:0000256" key="3">
    <source>
        <dbReference type="ARBA" id="ARBA00022630"/>
    </source>
</evidence>
<keyword evidence="11" id="KW-1185">Reference proteome</keyword>
<dbReference type="OrthoDB" id="6274671at2759"/>
<comment type="caution">
    <text evidence="10">The sequence shown here is derived from an EMBL/GenBank/DDBJ whole genome shotgun (WGS) entry which is preliminary data.</text>
</comment>
<dbReference type="PIRSF" id="PIRSF000138">
    <property type="entry name" value="Al-hdrx_acd_dh"/>
    <property type="match status" value="1"/>
</dbReference>
<dbReference type="InterPro" id="IPR008259">
    <property type="entry name" value="FMN_hydac_DH_AS"/>
</dbReference>
<evidence type="ECO:0000256" key="7">
    <source>
        <dbReference type="ARBA" id="ARBA00029325"/>
    </source>
</evidence>
<dbReference type="AlphaFoldDB" id="A0A8J1XRV0"/>
<evidence type="ECO:0000256" key="5">
    <source>
        <dbReference type="ARBA" id="ARBA00023002"/>
    </source>
</evidence>
<evidence type="ECO:0000313" key="11">
    <source>
        <dbReference type="Proteomes" id="UP000749559"/>
    </source>
</evidence>
<keyword evidence="4" id="KW-0288">FMN</keyword>